<sequence length="348" mass="39692">MQNSSQIEKQRGCGLKDSLRDDGQKTSTSFMATCKQVHDEATSLLYGSKGFEANVSRTGDIRFLGQHVAFPEVLQANFAGLNKIEVLRMSIAGEAHETLCDVQDALFRFFSFLRQDHKLNTLDVRIYASMWVDWGHDFFIFNEADRLFTERPSSARGIRPGHFSRPHIASFLSDSLRTIRGLKKGKRRVKIRHLIQGDSTVPDYQLFCGYFEALRALDAVIKGTGKEFEEAYRYTFGISYARLRGDMESFHRSHSNLTKTVHEGLEEQLYQSSTASVREAVYLLQEPGANLPARASDTSFYGYNEMDAALKEWQETGRVNERAEKLKRKREKEEKGECKKRAKVDADA</sequence>
<protein>
    <submittedName>
        <fullName evidence="1">Uncharacterized protein</fullName>
    </submittedName>
</protein>
<evidence type="ECO:0000313" key="1">
    <source>
        <dbReference type="EMBL" id="KAK3683055.1"/>
    </source>
</evidence>
<reference evidence="1" key="1">
    <citation type="submission" date="2023-07" db="EMBL/GenBank/DDBJ databases">
        <title>Black Yeasts Isolated from many extreme environments.</title>
        <authorList>
            <person name="Coleine C."/>
            <person name="Stajich J.E."/>
            <person name="Selbmann L."/>
        </authorList>
    </citation>
    <scope>NUCLEOTIDE SEQUENCE</scope>
    <source>
        <strain evidence="1">CCFEE 5714</strain>
    </source>
</reference>
<organism evidence="1 2">
    <name type="scientific">Vermiconidia calcicola</name>
    <dbReference type="NCBI Taxonomy" id="1690605"/>
    <lineage>
        <taxon>Eukaryota</taxon>
        <taxon>Fungi</taxon>
        <taxon>Dikarya</taxon>
        <taxon>Ascomycota</taxon>
        <taxon>Pezizomycotina</taxon>
        <taxon>Dothideomycetes</taxon>
        <taxon>Dothideomycetidae</taxon>
        <taxon>Mycosphaerellales</taxon>
        <taxon>Extremaceae</taxon>
        <taxon>Vermiconidia</taxon>
    </lineage>
</organism>
<gene>
    <name evidence="1" type="ORF">LTR37_020619</name>
</gene>
<dbReference type="EMBL" id="JAUTXU010000373">
    <property type="protein sequence ID" value="KAK3683055.1"/>
    <property type="molecule type" value="Genomic_DNA"/>
</dbReference>
<keyword evidence="2" id="KW-1185">Reference proteome</keyword>
<proteinExistence type="predicted"/>
<comment type="caution">
    <text evidence="1">The sequence shown here is derived from an EMBL/GenBank/DDBJ whole genome shotgun (WGS) entry which is preliminary data.</text>
</comment>
<evidence type="ECO:0000313" key="2">
    <source>
        <dbReference type="Proteomes" id="UP001281147"/>
    </source>
</evidence>
<name>A0ACC3MB07_9PEZI</name>
<accession>A0ACC3MB07</accession>
<dbReference type="Proteomes" id="UP001281147">
    <property type="component" value="Unassembled WGS sequence"/>
</dbReference>